<accession>A0A9D3NHD1</accession>
<keyword evidence="1" id="KW-0175">Coiled coil</keyword>
<dbReference type="AlphaFoldDB" id="A0A9D3NHD1"/>
<reference evidence="2 3" key="1">
    <citation type="submission" date="2021-06" db="EMBL/GenBank/DDBJ databases">
        <title>Chromosome-level genome assembly of the red-tail catfish (Hemibagrus wyckioides).</title>
        <authorList>
            <person name="Shao F."/>
        </authorList>
    </citation>
    <scope>NUCLEOTIDE SEQUENCE [LARGE SCALE GENOMIC DNA]</scope>
    <source>
        <strain evidence="2">EC202008001</strain>
        <tissue evidence="2">Blood</tissue>
    </source>
</reference>
<dbReference type="OrthoDB" id="10070467at2759"/>
<evidence type="ECO:0000313" key="2">
    <source>
        <dbReference type="EMBL" id="KAG7322681.1"/>
    </source>
</evidence>
<proteinExistence type="predicted"/>
<dbReference type="Gene3D" id="2.60.120.40">
    <property type="match status" value="1"/>
</dbReference>
<protein>
    <submittedName>
        <fullName evidence="2">Uncharacterized protein</fullName>
    </submittedName>
</protein>
<dbReference type="InterPro" id="IPR008983">
    <property type="entry name" value="Tumour_necrosis_fac-like_dom"/>
</dbReference>
<feature type="coiled-coil region" evidence="1">
    <location>
        <begin position="1"/>
        <end position="28"/>
    </location>
</feature>
<evidence type="ECO:0000313" key="3">
    <source>
        <dbReference type="Proteomes" id="UP000824219"/>
    </source>
</evidence>
<gene>
    <name evidence="2" type="ORF">KOW79_014027</name>
</gene>
<comment type="caution">
    <text evidence="2">The sequence shown here is derived from an EMBL/GenBank/DDBJ whole genome shotgun (WGS) entry which is preliminary data.</text>
</comment>
<dbReference type="EMBL" id="JAHKSW010000016">
    <property type="protein sequence ID" value="KAG7322681.1"/>
    <property type="molecule type" value="Genomic_DNA"/>
</dbReference>
<name>A0A9D3NHD1_9TELE</name>
<sequence length="107" mass="11992">MKELKDAMADLKVHMQQNKEQIEQLKAENCALMQKLALTENAQTFSAGSGYQGDFGLFNTYVNIVFSNVLTNIGNAYSPNTGVYHSTFTIFGLRNTHFIGAKFFKND</sequence>
<dbReference type="Proteomes" id="UP000824219">
    <property type="component" value="Linkage Group LG16"/>
</dbReference>
<dbReference type="SUPFAM" id="SSF49842">
    <property type="entry name" value="TNF-like"/>
    <property type="match status" value="1"/>
</dbReference>
<evidence type="ECO:0000256" key="1">
    <source>
        <dbReference type="SAM" id="Coils"/>
    </source>
</evidence>
<keyword evidence="3" id="KW-1185">Reference proteome</keyword>
<organism evidence="2 3">
    <name type="scientific">Hemibagrus wyckioides</name>
    <dbReference type="NCBI Taxonomy" id="337641"/>
    <lineage>
        <taxon>Eukaryota</taxon>
        <taxon>Metazoa</taxon>
        <taxon>Chordata</taxon>
        <taxon>Craniata</taxon>
        <taxon>Vertebrata</taxon>
        <taxon>Euteleostomi</taxon>
        <taxon>Actinopterygii</taxon>
        <taxon>Neopterygii</taxon>
        <taxon>Teleostei</taxon>
        <taxon>Ostariophysi</taxon>
        <taxon>Siluriformes</taxon>
        <taxon>Bagridae</taxon>
        <taxon>Hemibagrus</taxon>
    </lineage>
</organism>